<dbReference type="AlphaFoldDB" id="E2J717"/>
<dbReference type="GO" id="GO:0090729">
    <property type="term" value="F:toxin activity"/>
    <property type="evidence" value="ECO:0007669"/>
    <property type="project" value="UniProtKB-KW"/>
</dbReference>
<comment type="similarity">
    <text evidence="6">Belongs to the calycin superfamily. Triabin family.</text>
</comment>
<accession>E2J717</accession>
<keyword evidence="3" id="KW-0800">Toxin</keyword>
<proteinExistence type="evidence at transcript level"/>
<evidence type="ECO:0000256" key="7">
    <source>
        <dbReference type="SAM" id="SignalP"/>
    </source>
</evidence>
<evidence type="ECO:0000256" key="4">
    <source>
        <dbReference type="ARBA" id="ARBA00022729"/>
    </source>
</evidence>
<dbReference type="GO" id="GO:0030682">
    <property type="term" value="P:symbiont-mediated perturbation of host defenses"/>
    <property type="evidence" value="ECO:0007669"/>
    <property type="project" value="InterPro"/>
</dbReference>
<keyword evidence="4 7" id="KW-0732">Signal</keyword>
<keyword evidence="5" id="KW-1199">Hemostasis impairing toxin</keyword>
<evidence type="ECO:0000256" key="5">
    <source>
        <dbReference type="ARBA" id="ARBA00023240"/>
    </source>
</evidence>
<evidence type="ECO:0000256" key="1">
    <source>
        <dbReference type="ARBA" id="ARBA00004613"/>
    </source>
</evidence>
<reference evidence="8" key="1">
    <citation type="journal article" date="2012" name="Am. J. Trop. Med. Hyg.">
        <title>An insight into the sialotranscriptome of Triatoma matogrossensis, a kissing bug associated with fogo selvagem in South America.</title>
        <authorList>
            <person name="Assumpcao T.C."/>
            <person name="Eaton D.P."/>
            <person name="Pham V.M."/>
            <person name="Francischetti I.M."/>
            <person name="Aoki V."/>
            <person name="Hans-Filho G."/>
            <person name="Rivitti E.A."/>
            <person name="Valenzuela J.G."/>
            <person name="Diaz L.A."/>
            <person name="Ribeiro J.M."/>
        </authorList>
    </citation>
    <scope>NUCLEOTIDE SEQUENCE</scope>
    <source>
        <tissue evidence="8">Salivary gland</tissue>
    </source>
</reference>
<dbReference type="InterPro" id="IPR012674">
    <property type="entry name" value="Calycin"/>
</dbReference>
<dbReference type="GO" id="GO:0005576">
    <property type="term" value="C:extracellular region"/>
    <property type="evidence" value="ECO:0007669"/>
    <property type="project" value="UniProtKB-SubCell"/>
</dbReference>
<evidence type="ECO:0000313" key="8">
    <source>
        <dbReference type="EMBL" id="ADN29735.1"/>
    </source>
</evidence>
<evidence type="ECO:0000256" key="6">
    <source>
        <dbReference type="ARBA" id="ARBA00034121"/>
    </source>
</evidence>
<evidence type="ECO:0000256" key="3">
    <source>
        <dbReference type="ARBA" id="ARBA00022656"/>
    </source>
</evidence>
<sequence length="200" mass="22811">MKTIVAVTFFGILTFALAEYAQIPNCTPPEAMANLDTARFLEGKWYVTNAKQGSNSTVCREYRTKTNKEVLVGDGYYTFMNQKLYFKVRCKKQSQTELSYTCKQTMPDNSEMKNQFQLQLTILHTDYTNSAVMYRCVQFPPELGSNFEDNILVLHRDPSITNDNDNAVRNALKSQGLQLNSLKSREGVVCPEPPPKRIKI</sequence>
<dbReference type="CDD" id="cd19423">
    <property type="entry name" value="lipocalin_LTBP1-like"/>
    <property type="match status" value="1"/>
</dbReference>
<evidence type="ECO:0000256" key="2">
    <source>
        <dbReference type="ARBA" id="ARBA00022525"/>
    </source>
</evidence>
<dbReference type="Pfam" id="PF03973">
    <property type="entry name" value="Triabin"/>
    <property type="match status" value="1"/>
</dbReference>
<feature type="signal peptide" evidence="7">
    <location>
        <begin position="1"/>
        <end position="18"/>
    </location>
</feature>
<dbReference type="EMBL" id="HP429235">
    <property type="protein sequence ID" value="ADN29735.1"/>
    <property type="molecule type" value="mRNA"/>
</dbReference>
<organism evidence="8">
    <name type="scientific">Triatoma matogrossensis</name>
    <dbReference type="NCBI Taxonomy" id="162370"/>
    <lineage>
        <taxon>Eukaryota</taxon>
        <taxon>Metazoa</taxon>
        <taxon>Ecdysozoa</taxon>
        <taxon>Arthropoda</taxon>
        <taxon>Hexapoda</taxon>
        <taxon>Insecta</taxon>
        <taxon>Pterygota</taxon>
        <taxon>Neoptera</taxon>
        <taxon>Paraneoptera</taxon>
        <taxon>Hemiptera</taxon>
        <taxon>Heteroptera</taxon>
        <taxon>Panheteroptera</taxon>
        <taxon>Cimicomorpha</taxon>
        <taxon>Reduviidae</taxon>
        <taxon>Triatominae</taxon>
        <taxon>Triatoma</taxon>
    </lineage>
</organism>
<dbReference type="SUPFAM" id="SSF50814">
    <property type="entry name" value="Lipocalins"/>
    <property type="match status" value="1"/>
</dbReference>
<protein>
    <submittedName>
        <fullName evidence="8">Salivary lipocalin</fullName>
    </submittedName>
</protein>
<comment type="subcellular location">
    <subcellularLocation>
        <location evidence="1">Secreted</location>
    </subcellularLocation>
</comment>
<dbReference type="InterPro" id="IPR005657">
    <property type="entry name" value="Triabi/Procalin"/>
</dbReference>
<name>E2J717_9HEMI</name>
<keyword evidence="2" id="KW-0964">Secreted</keyword>
<dbReference type="Gene3D" id="2.40.128.20">
    <property type="match status" value="1"/>
</dbReference>
<feature type="chain" id="PRO_5003160014" evidence="7">
    <location>
        <begin position="19"/>
        <end position="200"/>
    </location>
</feature>